<reference evidence="1" key="1">
    <citation type="submission" date="2020-05" db="EMBL/GenBank/DDBJ databases">
        <authorList>
            <person name="Chiriac C."/>
            <person name="Salcher M."/>
            <person name="Ghai R."/>
            <person name="Kavagutti S V."/>
        </authorList>
    </citation>
    <scope>NUCLEOTIDE SEQUENCE</scope>
</reference>
<evidence type="ECO:0000313" key="3">
    <source>
        <dbReference type="EMBL" id="CAB4215289.1"/>
    </source>
</evidence>
<evidence type="ECO:0000313" key="1">
    <source>
        <dbReference type="EMBL" id="CAB4173565.1"/>
    </source>
</evidence>
<gene>
    <name evidence="2" type="ORF">UFOVP1228_30</name>
    <name evidence="3" type="ORF">UFOVP1481_8</name>
    <name evidence="1" type="ORF">UFOVP956_30</name>
</gene>
<dbReference type="EMBL" id="LR797429">
    <property type="protein sequence ID" value="CAB4215289.1"/>
    <property type="molecule type" value="Genomic_DNA"/>
</dbReference>
<organism evidence="1">
    <name type="scientific">uncultured Caudovirales phage</name>
    <dbReference type="NCBI Taxonomy" id="2100421"/>
    <lineage>
        <taxon>Viruses</taxon>
        <taxon>Duplodnaviria</taxon>
        <taxon>Heunggongvirae</taxon>
        <taxon>Uroviricota</taxon>
        <taxon>Caudoviricetes</taxon>
        <taxon>Peduoviridae</taxon>
        <taxon>Maltschvirus</taxon>
        <taxon>Maltschvirus maltsch</taxon>
    </lineage>
</organism>
<sequence length="246" mass="26105">MSQITVSKTNAAKAGKVTSASSANGIFTALATASASIDDTNTRSECISRRHLKDLAQVPTGEHPTFSQLETIFQDAASATYNSTAYVDIAHGGNCLITFPTAITLRTGEAVRLQANINMKACTKGTDAGGGGNLALTTDRYFYSFWLTINGINTQVSPNFGFSLTQNSGSINAAAISRNASISDKIQSQLIVDQKEGFSYIYFNKGAPSQVITDARVRVKVDTPLAGCTANTITLKEYRLVAIGAR</sequence>
<evidence type="ECO:0000313" key="2">
    <source>
        <dbReference type="EMBL" id="CAB4191412.1"/>
    </source>
</evidence>
<dbReference type="EMBL" id="LR796902">
    <property type="protein sequence ID" value="CAB4173565.1"/>
    <property type="molecule type" value="Genomic_DNA"/>
</dbReference>
<proteinExistence type="predicted"/>
<dbReference type="EMBL" id="LR797176">
    <property type="protein sequence ID" value="CAB4191412.1"/>
    <property type="molecule type" value="Genomic_DNA"/>
</dbReference>
<protein>
    <submittedName>
        <fullName evidence="1">Uncharacterized protein</fullName>
    </submittedName>
</protein>
<accession>A0A6J5PWE6</accession>
<name>A0A6J5PWE6_9CAUD</name>